<name>A0AAN9LZ02_CANGL</name>
<dbReference type="AlphaFoldDB" id="A0AAN9LZ02"/>
<comment type="caution">
    <text evidence="2">The sequence shown here is derived from an EMBL/GenBank/DDBJ whole genome shotgun (WGS) entry which is preliminary data.</text>
</comment>
<dbReference type="EMBL" id="JAYMYQ010000003">
    <property type="protein sequence ID" value="KAK7344746.1"/>
    <property type="molecule type" value="Genomic_DNA"/>
</dbReference>
<evidence type="ECO:0000313" key="2">
    <source>
        <dbReference type="EMBL" id="KAK7344746.1"/>
    </source>
</evidence>
<accession>A0AAN9LZ02</accession>
<keyword evidence="1" id="KW-0732">Signal</keyword>
<gene>
    <name evidence="2" type="ORF">VNO77_14754</name>
</gene>
<protein>
    <submittedName>
        <fullName evidence="2">Uncharacterized protein</fullName>
    </submittedName>
</protein>
<reference evidence="2 3" key="1">
    <citation type="submission" date="2024-01" db="EMBL/GenBank/DDBJ databases">
        <title>The genomes of 5 underutilized Papilionoideae crops provide insights into root nodulation and disease resistanc.</title>
        <authorList>
            <person name="Jiang F."/>
        </authorList>
    </citation>
    <scope>NUCLEOTIDE SEQUENCE [LARGE SCALE GENOMIC DNA]</scope>
    <source>
        <strain evidence="2">LVBAO_FW01</strain>
        <tissue evidence="2">Leaves</tissue>
    </source>
</reference>
<feature type="chain" id="PRO_5042873595" evidence="1">
    <location>
        <begin position="23"/>
        <end position="280"/>
    </location>
</feature>
<proteinExistence type="predicted"/>
<sequence length="280" mass="31328">MHMLIHFLFFLKIEHDLRIADASPLTGESKVSRCLSQTKIWPANGSAALLLACYSRPLHNLDLVPLAGFNNFEGKAGSDRKEGFLGKKRKRGFLKYLRGSHSPLPENTSENEDEVSVSRSFCMNSSLVLLDFLLLCLSEMWNRDSSELICPAYREFQAIVTNPSAATFEDSIRTTLGIRRKASDLSLFGTGSAKWHRQVMLGKSHCRGQKQECALIYKPCVDITVLHKQPITPPVLTFCLAAFVSYHRSMEPLEGKSNTVTMIQKLNLGADMKTKETLTS</sequence>
<keyword evidence="3" id="KW-1185">Reference proteome</keyword>
<dbReference type="Proteomes" id="UP001367508">
    <property type="component" value="Unassembled WGS sequence"/>
</dbReference>
<evidence type="ECO:0000313" key="3">
    <source>
        <dbReference type="Proteomes" id="UP001367508"/>
    </source>
</evidence>
<feature type="signal peptide" evidence="1">
    <location>
        <begin position="1"/>
        <end position="22"/>
    </location>
</feature>
<evidence type="ECO:0000256" key="1">
    <source>
        <dbReference type="SAM" id="SignalP"/>
    </source>
</evidence>
<organism evidence="2 3">
    <name type="scientific">Canavalia gladiata</name>
    <name type="common">Sword bean</name>
    <name type="synonym">Dolichos gladiatus</name>
    <dbReference type="NCBI Taxonomy" id="3824"/>
    <lineage>
        <taxon>Eukaryota</taxon>
        <taxon>Viridiplantae</taxon>
        <taxon>Streptophyta</taxon>
        <taxon>Embryophyta</taxon>
        <taxon>Tracheophyta</taxon>
        <taxon>Spermatophyta</taxon>
        <taxon>Magnoliopsida</taxon>
        <taxon>eudicotyledons</taxon>
        <taxon>Gunneridae</taxon>
        <taxon>Pentapetalae</taxon>
        <taxon>rosids</taxon>
        <taxon>fabids</taxon>
        <taxon>Fabales</taxon>
        <taxon>Fabaceae</taxon>
        <taxon>Papilionoideae</taxon>
        <taxon>50 kb inversion clade</taxon>
        <taxon>NPAAA clade</taxon>
        <taxon>indigoferoid/millettioid clade</taxon>
        <taxon>Phaseoleae</taxon>
        <taxon>Canavalia</taxon>
    </lineage>
</organism>